<dbReference type="GeneID" id="20212564"/>
<organism evidence="3 4">
    <name type="scientific">Helobdella robusta</name>
    <name type="common">Californian leech</name>
    <dbReference type="NCBI Taxonomy" id="6412"/>
    <lineage>
        <taxon>Eukaryota</taxon>
        <taxon>Metazoa</taxon>
        <taxon>Spiralia</taxon>
        <taxon>Lophotrochozoa</taxon>
        <taxon>Annelida</taxon>
        <taxon>Clitellata</taxon>
        <taxon>Hirudinea</taxon>
        <taxon>Rhynchobdellida</taxon>
        <taxon>Glossiphoniidae</taxon>
        <taxon>Helobdella</taxon>
    </lineage>
</organism>
<accession>T1FUR8</accession>
<name>T1FUR8_HELRO</name>
<dbReference type="AlphaFoldDB" id="T1FUR8"/>
<feature type="compositionally biased region" description="Basic residues" evidence="1">
    <location>
        <begin position="108"/>
        <end position="117"/>
    </location>
</feature>
<reference evidence="2 4" key="2">
    <citation type="journal article" date="2013" name="Nature">
        <title>Insights into bilaterian evolution from three spiralian genomes.</title>
        <authorList>
            <person name="Simakov O."/>
            <person name="Marletaz F."/>
            <person name="Cho S.J."/>
            <person name="Edsinger-Gonzales E."/>
            <person name="Havlak P."/>
            <person name="Hellsten U."/>
            <person name="Kuo D.H."/>
            <person name="Larsson T."/>
            <person name="Lv J."/>
            <person name="Arendt D."/>
            <person name="Savage R."/>
            <person name="Osoegawa K."/>
            <person name="de Jong P."/>
            <person name="Grimwood J."/>
            <person name="Chapman J.A."/>
            <person name="Shapiro H."/>
            <person name="Aerts A."/>
            <person name="Otillar R.P."/>
            <person name="Terry A.Y."/>
            <person name="Boore J.L."/>
            <person name="Grigoriev I.V."/>
            <person name="Lindberg D.R."/>
            <person name="Seaver E.C."/>
            <person name="Weisblat D.A."/>
            <person name="Putnam N.H."/>
            <person name="Rokhsar D.S."/>
        </authorList>
    </citation>
    <scope>NUCLEOTIDE SEQUENCE</scope>
</reference>
<evidence type="ECO:0000313" key="2">
    <source>
        <dbReference type="EMBL" id="ESN97521.1"/>
    </source>
</evidence>
<dbReference type="HOGENOM" id="CLU_1385548_0_0_1"/>
<protein>
    <submittedName>
        <fullName evidence="2 3">Uncharacterized protein</fullName>
    </submittedName>
</protein>
<feature type="region of interest" description="Disordered" evidence="1">
    <location>
        <begin position="100"/>
        <end position="184"/>
    </location>
</feature>
<keyword evidence="4" id="KW-1185">Reference proteome</keyword>
<feature type="compositionally biased region" description="Basic and acidic residues" evidence="1">
    <location>
        <begin position="118"/>
        <end position="138"/>
    </location>
</feature>
<reference evidence="4" key="1">
    <citation type="submission" date="2012-12" db="EMBL/GenBank/DDBJ databases">
        <authorList>
            <person name="Hellsten U."/>
            <person name="Grimwood J."/>
            <person name="Chapman J.A."/>
            <person name="Shapiro H."/>
            <person name="Aerts A."/>
            <person name="Otillar R.P."/>
            <person name="Terry A.Y."/>
            <person name="Boore J.L."/>
            <person name="Simakov O."/>
            <person name="Marletaz F."/>
            <person name="Cho S.-J."/>
            <person name="Edsinger-Gonzales E."/>
            <person name="Havlak P."/>
            <person name="Kuo D.-H."/>
            <person name="Larsson T."/>
            <person name="Lv J."/>
            <person name="Arendt D."/>
            <person name="Savage R."/>
            <person name="Osoegawa K."/>
            <person name="de Jong P."/>
            <person name="Lindberg D.R."/>
            <person name="Seaver E.C."/>
            <person name="Weisblat D.A."/>
            <person name="Putnam N.H."/>
            <person name="Grigoriev I.V."/>
            <person name="Rokhsar D.S."/>
        </authorList>
    </citation>
    <scope>NUCLEOTIDE SEQUENCE</scope>
</reference>
<feature type="compositionally biased region" description="Low complexity" evidence="1">
    <location>
        <begin position="59"/>
        <end position="72"/>
    </location>
</feature>
<feature type="compositionally biased region" description="Low complexity" evidence="1">
    <location>
        <begin position="153"/>
        <end position="166"/>
    </location>
</feature>
<evidence type="ECO:0000256" key="1">
    <source>
        <dbReference type="SAM" id="MobiDB-lite"/>
    </source>
</evidence>
<feature type="compositionally biased region" description="Basic and acidic residues" evidence="1">
    <location>
        <begin position="73"/>
        <end position="82"/>
    </location>
</feature>
<dbReference type="Proteomes" id="UP000015101">
    <property type="component" value="Unassembled WGS sequence"/>
</dbReference>
<dbReference type="EMBL" id="AMQM01006259">
    <property type="status" value="NOT_ANNOTATED_CDS"/>
    <property type="molecule type" value="Genomic_DNA"/>
</dbReference>
<feature type="compositionally biased region" description="Polar residues" evidence="1">
    <location>
        <begin position="26"/>
        <end position="43"/>
    </location>
</feature>
<proteinExistence type="predicted"/>
<reference evidence="3" key="3">
    <citation type="submission" date="2015-06" db="UniProtKB">
        <authorList>
            <consortium name="EnsemblMetazoa"/>
        </authorList>
    </citation>
    <scope>IDENTIFICATION</scope>
</reference>
<feature type="compositionally biased region" description="Basic and acidic residues" evidence="1">
    <location>
        <begin position="174"/>
        <end position="184"/>
    </location>
</feature>
<dbReference type="CTD" id="20212564"/>
<dbReference type="EnsemblMetazoa" id="HelroT193232">
    <property type="protein sequence ID" value="HelroP193232"/>
    <property type="gene ID" value="HelroG193232"/>
</dbReference>
<evidence type="ECO:0000313" key="4">
    <source>
        <dbReference type="Proteomes" id="UP000015101"/>
    </source>
</evidence>
<feature type="region of interest" description="Disordered" evidence="1">
    <location>
        <begin position="1"/>
        <end position="86"/>
    </location>
</feature>
<sequence>MKEQSNKETHKKISQNRSSGRVFGRITQQRSTQGMSQNRSSARVQEAQKEMIPLSSLIPEPSVDSFPSSSQSTEKEDKKVDEVLNESTDVCLPPATLFSATVADADRKSKKTKKRLVHRSETSKDKPKPTGGDHEISKEFSANISPPSILFNDSAAPTADASAVADNGGGGNLEDSKKISKHYSEPTHSWSLELHII</sequence>
<gene>
    <name evidence="3" type="primary">20212564</name>
    <name evidence="2" type="ORF">HELRODRAFT_193232</name>
</gene>
<dbReference type="EMBL" id="KB097336">
    <property type="protein sequence ID" value="ESN97521.1"/>
    <property type="molecule type" value="Genomic_DNA"/>
</dbReference>
<dbReference type="RefSeq" id="XP_009024349.1">
    <property type="nucleotide sequence ID" value="XM_009026101.1"/>
</dbReference>
<dbReference type="InParanoid" id="T1FUR8"/>
<dbReference type="KEGG" id="hro:HELRODRAFT_193232"/>
<evidence type="ECO:0000313" key="3">
    <source>
        <dbReference type="EnsemblMetazoa" id="HelroP193232"/>
    </source>
</evidence>